<evidence type="ECO:0000259" key="1">
    <source>
        <dbReference type="PROSITE" id="PS50883"/>
    </source>
</evidence>
<dbReference type="EMBL" id="JAMPKK010000004">
    <property type="protein sequence ID" value="MEP0863508.1"/>
    <property type="molecule type" value="Genomic_DNA"/>
</dbReference>
<dbReference type="InterPro" id="IPR001633">
    <property type="entry name" value="EAL_dom"/>
</dbReference>
<reference evidence="2 3" key="1">
    <citation type="submission" date="2022-04" db="EMBL/GenBank/DDBJ databases">
        <title>Positive selection, recombination, and allopatry shape intraspecific diversity of widespread and dominant cyanobacteria.</title>
        <authorList>
            <person name="Wei J."/>
            <person name="Shu W."/>
            <person name="Hu C."/>
        </authorList>
    </citation>
    <scope>NUCLEOTIDE SEQUENCE [LARGE SCALE GENOMIC DNA]</scope>
    <source>
        <strain evidence="2 3">GB2-A5</strain>
    </source>
</reference>
<organism evidence="2 3">
    <name type="scientific">Funiculus sociatus GB2-A5</name>
    <dbReference type="NCBI Taxonomy" id="2933946"/>
    <lineage>
        <taxon>Bacteria</taxon>
        <taxon>Bacillati</taxon>
        <taxon>Cyanobacteriota</taxon>
        <taxon>Cyanophyceae</taxon>
        <taxon>Coleofasciculales</taxon>
        <taxon>Coleofasciculaceae</taxon>
        <taxon>Funiculus</taxon>
    </lineage>
</organism>
<keyword evidence="3" id="KW-1185">Reference proteome</keyword>
<dbReference type="InterPro" id="IPR050706">
    <property type="entry name" value="Cyclic-di-GMP_PDE-like"/>
</dbReference>
<dbReference type="CDD" id="cd01948">
    <property type="entry name" value="EAL"/>
    <property type="match status" value="1"/>
</dbReference>
<name>A0ABV0JJ92_9CYAN</name>
<dbReference type="SUPFAM" id="SSF141868">
    <property type="entry name" value="EAL domain-like"/>
    <property type="match status" value="1"/>
</dbReference>
<proteinExistence type="predicted"/>
<accession>A0ABV0JJ92</accession>
<sequence>MVVSAVMSKINPLYLIIQPDDWETSRCLCKAGFQELPVLPQLFYRSIDSRNEVASIFLNISQALSEISQAGSRFFIARSLCDLPSLLVDFLKAQPIVTITKAVKYSWFFHVLSKQRIFFKYQPIFDLASGEAIAYECLARAKDDGEADFNGYQLIEAAMSTQLACEFDELARTICLDSIAATKSNQKFFINILPNAIIRDANSLDQNLKQILDLGLQPEQIVFELTEVEALLRCPRLLQNINRLREWGFGIAVDDLCACASTENYFMEFCPDVIKIDKRLVHGCSQHALKQVMLTSLVDSAHNFGIKVVTEGLEDIEDIEFCRELGADYGQGFGLAMPEITLQQQRLDLVNLPLSLLSYSDSYNYNH</sequence>
<dbReference type="PROSITE" id="PS50883">
    <property type="entry name" value="EAL"/>
    <property type="match status" value="1"/>
</dbReference>
<feature type="domain" description="EAL" evidence="1">
    <location>
        <begin position="101"/>
        <end position="352"/>
    </location>
</feature>
<dbReference type="Gene3D" id="3.20.20.450">
    <property type="entry name" value="EAL domain"/>
    <property type="match status" value="1"/>
</dbReference>
<dbReference type="SMART" id="SM00052">
    <property type="entry name" value="EAL"/>
    <property type="match status" value="1"/>
</dbReference>
<protein>
    <submittedName>
        <fullName evidence="2">EAL domain-containing protein</fullName>
    </submittedName>
</protein>
<dbReference type="Pfam" id="PF00563">
    <property type="entry name" value="EAL"/>
    <property type="match status" value="1"/>
</dbReference>
<comment type="caution">
    <text evidence="2">The sequence shown here is derived from an EMBL/GenBank/DDBJ whole genome shotgun (WGS) entry which is preliminary data.</text>
</comment>
<dbReference type="PANTHER" id="PTHR33121:SF76">
    <property type="entry name" value="SIGNALING PROTEIN"/>
    <property type="match status" value="1"/>
</dbReference>
<dbReference type="PANTHER" id="PTHR33121">
    <property type="entry name" value="CYCLIC DI-GMP PHOSPHODIESTERASE PDEF"/>
    <property type="match status" value="1"/>
</dbReference>
<evidence type="ECO:0000313" key="2">
    <source>
        <dbReference type="EMBL" id="MEP0863508.1"/>
    </source>
</evidence>
<evidence type="ECO:0000313" key="3">
    <source>
        <dbReference type="Proteomes" id="UP001442494"/>
    </source>
</evidence>
<gene>
    <name evidence="2" type="ORF">NDI37_03385</name>
</gene>
<dbReference type="InterPro" id="IPR035919">
    <property type="entry name" value="EAL_sf"/>
</dbReference>
<dbReference type="Proteomes" id="UP001442494">
    <property type="component" value="Unassembled WGS sequence"/>
</dbReference>